<accession>A0A1I6LPX6</accession>
<feature type="active site" description="Nucleophile" evidence="12 13">
    <location>
        <position position="79"/>
    </location>
</feature>
<evidence type="ECO:0000313" key="15">
    <source>
        <dbReference type="EMBL" id="SFS05483.1"/>
    </source>
</evidence>
<protein>
    <recommendedName>
        <fullName evidence="12">Imidazole glycerol phosphate synthase subunit HisH</fullName>
        <ecNumber evidence="12">4.3.2.10</ecNumber>
    </recommendedName>
    <alternativeName>
        <fullName evidence="12">IGP synthase glutaminase subunit</fullName>
        <ecNumber evidence="12">3.5.1.2</ecNumber>
    </alternativeName>
    <alternativeName>
        <fullName evidence="12">IGP synthase subunit HisH</fullName>
    </alternativeName>
    <alternativeName>
        <fullName evidence="12">ImGP synthase subunit HisH</fullName>
        <shortName evidence="12">IGPS subunit HisH</shortName>
    </alternativeName>
</protein>
<dbReference type="PIRSF" id="PIRSF000495">
    <property type="entry name" value="Amidotransf_hisH"/>
    <property type="match status" value="1"/>
</dbReference>
<comment type="subcellular location">
    <subcellularLocation>
        <location evidence="1 12">Cytoplasm</location>
    </subcellularLocation>
</comment>
<dbReference type="NCBIfam" id="TIGR01855">
    <property type="entry name" value="IMP_synth_hisH"/>
    <property type="match status" value="1"/>
</dbReference>
<name>A0A1I6LPX6_9FIRM</name>
<dbReference type="InterPro" id="IPR010139">
    <property type="entry name" value="Imidazole-glycPsynth_HisH"/>
</dbReference>
<dbReference type="Pfam" id="PF00117">
    <property type="entry name" value="GATase"/>
    <property type="match status" value="1"/>
</dbReference>
<evidence type="ECO:0000256" key="7">
    <source>
        <dbReference type="ARBA" id="ARBA00022962"/>
    </source>
</evidence>
<evidence type="ECO:0000256" key="2">
    <source>
        <dbReference type="ARBA" id="ARBA00005091"/>
    </source>
</evidence>
<evidence type="ECO:0000259" key="14">
    <source>
        <dbReference type="Pfam" id="PF00117"/>
    </source>
</evidence>
<dbReference type="GO" id="GO:0016829">
    <property type="term" value="F:lyase activity"/>
    <property type="evidence" value="ECO:0007669"/>
    <property type="project" value="UniProtKB-KW"/>
</dbReference>
<dbReference type="STRING" id="37658.SAMN05661086_03484"/>
<keyword evidence="9 12" id="KW-0456">Lyase</keyword>
<dbReference type="PANTHER" id="PTHR42701">
    <property type="entry name" value="IMIDAZOLE GLYCEROL PHOSPHATE SYNTHASE SUBUNIT HISH"/>
    <property type="match status" value="1"/>
</dbReference>
<comment type="subunit">
    <text evidence="3 12">Heterodimer of HisH and HisF.</text>
</comment>
<dbReference type="OrthoDB" id="9807137at2"/>
<dbReference type="AlphaFoldDB" id="A0A1I6LPX6"/>
<keyword evidence="15" id="KW-0808">Transferase</keyword>
<comment type="function">
    <text evidence="12">IGPS catalyzes the conversion of PRFAR and glutamine to IGP, AICAR and glutamate. The HisH subunit catalyzes the hydrolysis of glutamine to glutamate and ammonia as part of the synthesis of IGP and AICAR. The resulting ammonia molecule is channeled to the active site of HisF.</text>
</comment>
<evidence type="ECO:0000256" key="13">
    <source>
        <dbReference type="PIRSR" id="PIRSR000495-1"/>
    </source>
</evidence>
<keyword evidence="4 12" id="KW-0963">Cytoplasm</keyword>
<evidence type="ECO:0000313" key="16">
    <source>
        <dbReference type="Proteomes" id="UP000199659"/>
    </source>
</evidence>
<sequence>MIAIIDYDAGNLKSVEKALIHLGEEPIITRNYDELLKADKVILPGVGAFGDAMKKLHKYDLVKPIQEVKERKTPFLGICLGLQLMFESSDENPGVEGLSLLPGKIVRIPEQEGLKIPHMGWNSLSIKNGRTLFQGVDNEAYVYFVHSFYLKADNVEDVAATTHYSTVIDASVEHGQLFGCQFHPEKSGNVGLTILKNFAAIGKETI</sequence>
<dbReference type="GO" id="GO:0004359">
    <property type="term" value="F:glutaminase activity"/>
    <property type="evidence" value="ECO:0007669"/>
    <property type="project" value="UniProtKB-EC"/>
</dbReference>
<feature type="domain" description="Glutamine amidotransferase" evidence="14">
    <location>
        <begin position="4"/>
        <end position="198"/>
    </location>
</feature>
<evidence type="ECO:0000256" key="6">
    <source>
        <dbReference type="ARBA" id="ARBA00022801"/>
    </source>
</evidence>
<evidence type="ECO:0000256" key="3">
    <source>
        <dbReference type="ARBA" id="ARBA00011152"/>
    </source>
</evidence>
<dbReference type="CDD" id="cd01748">
    <property type="entry name" value="GATase1_IGP_Synthase"/>
    <property type="match status" value="1"/>
</dbReference>
<dbReference type="SUPFAM" id="SSF52317">
    <property type="entry name" value="Class I glutamine amidotransferase-like"/>
    <property type="match status" value="1"/>
</dbReference>
<dbReference type="RefSeq" id="WP_092563810.1">
    <property type="nucleotide sequence ID" value="NZ_FOYZ01000019.1"/>
</dbReference>
<keyword evidence="7 12" id="KW-0315">Glutamine amidotransferase</keyword>
<dbReference type="GO" id="GO:0000105">
    <property type="term" value="P:L-histidine biosynthetic process"/>
    <property type="evidence" value="ECO:0007669"/>
    <property type="project" value="UniProtKB-UniRule"/>
</dbReference>
<keyword evidence="16" id="KW-1185">Reference proteome</keyword>
<proteinExistence type="inferred from homology"/>
<keyword evidence="5 12" id="KW-0028">Amino-acid biosynthesis</keyword>
<evidence type="ECO:0000256" key="12">
    <source>
        <dbReference type="HAMAP-Rule" id="MF_00278"/>
    </source>
</evidence>
<dbReference type="UniPathway" id="UPA00031">
    <property type="reaction ID" value="UER00010"/>
</dbReference>
<dbReference type="EC" id="3.5.1.2" evidence="12"/>
<dbReference type="HAMAP" id="MF_00278">
    <property type="entry name" value="HisH"/>
    <property type="match status" value="1"/>
</dbReference>
<comment type="catalytic activity">
    <reaction evidence="11 12">
        <text>L-glutamine + H2O = L-glutamate + NH4(+)</text>
        <dbReference type="Rhea" id="RHEA:15889"/>
        <dbReference type="ChEBI" id="CHEBI:15377"/>
        <dbReference type="ChEBI" id="CHEBI:28938"/>
        <dbReference type="ChEBI" id="CHEBI:29985"/>
        <dbReference type="ChEBI" id="CHEBI:58359"/>
        <dbReference type="EC" id="3.5.1.2"/>
    </reaction>
</comment>
<feature type="active site" evidence="12 13">
    <location>
        <position position="185"/>
    </location>
</feature>
<reference evidence="15 16" key="1">
    <citation type="submission" date="2016-10" db="EMBL/GenBank/DDBJ databases">
        <authorList>
            <person name="de Groot N.N."/>
        </authorList>
    </citation>
    <scope>NUCLEOTIDE SEQUENCE [LARGE SCALE GENOMIC DNA]</scope>
    <source>
        <strain evidence="15 16">743A</strain>
    </source>
</reference>
<dbReference type="FunFam" id="3.40.50.880:FF:000009">
    <property type="entry name" value="Imidazole glycerol phosphate synthase subunit HisH"/>
    <property type="match status" value="1"/>
</dbReference>
<feature type="active site" evidence="12 13">
    <location>
        <position position="183"/>
    </location>
</feature>
<dbReference type="GO" id="GO:0005737">
    <property type="term" value="C:cytoplasm"/>
    <property type="evidence" value="ECO:0007669"/>
    <property type="project" value="UniProtKB-SubCell"/>
</dbReference>
<evidence type="ECO:0000256" key="11">
    <source>
        <dbReference type="ARBA" id="ARBA00049534"/>
    </source>
</evidence>
<comment type="pathway">
    <text evidence="2 12">Amino-acid biosynthesis; L-histidine biosynthesis; L-histidine from 5-phospho-alpha-D-ribose 1-diphosphate: step 5/9.</text>
</comment>
<dbReference type="GO" id="GO:0000107">
    <property type="term" value="F:imidazoleglycerol-phosphate synthase activity"/>
    <property type="evidence" value="ECO:0007669"/>
    <property type="project" value="UniProtKB-UniRule"/>
</dbReference>
<evidence type="ECO:0000256" key="8">
    <source>
        <dbReference type="ARBA" id="ARBA00023102"/>
    </source>
</evidence>
<dbReference type="PROSITE" id="PS51273">
    <property type="entry name" value="GATASE_TYPE_1"/>
    <property type="match status" value="1"/>
</dbReference>
<dbReference type="Proteomes" id="UP000199659">
    <property type="component" value="Unassembled WGS sequence"/>
</dbReference>
<evidence type="ECO:0000256" key="9">
    <source>
        <dbReference type="ARBA" id="ARBA00023239"/>
    </source>
</evidence>
<keyword evidence="6 12" id="KW-0378">Hydrolase</keyword>
<dbReference type="InterPro" id="IPR017926">
    <property type="entry name" value="GATASE"/>
</dbReference>
<evidence type="ECO:0000256" key="4">
    <source>
        <dbReference type="ARBA" id="ARBA00022490"/>
    </source>
</evidence>
<dbReference type="EC" id="4.3.2.10" evidence="12"/>
<keyword evidence="8 12" id="KW-0368">Histidine biosynthesis</keyword>
<gene>
    <name evidence="12" type="primary">hisH</name>
    <name evidence="15" type="ORF">SAMN05661086_03484</name>
</gene>
<comment type="catalytic activity">
    <reaction evidence="10 12">
        <text>5-[(5-phospho-1-deoxy-D-ribulos-1-ylimino)methylamino]-1-(5-phospho-beta-D-ribosyl)imidazole-4-carboxamide + L-glutamine = D-erythro-1-(imidazol-4-yl)glycerol 3-phosphate + 5-amino-1-(5-phospho-beta-D-ribosyl)imidazole-4-carboxamide + L-glutamate + H(+)</text>
        <dbReference type="Rhea" id="RHEA:24793"/>
        <dbReference type="ChEBI" id="CHEBI:15378"/>
        <dbReference type="ChEBI" id="CHEBI:29985"/>
        <dbReference type="ChEBI" id="CHEBI:58278"/>
        <dbReference type="ChEBI" id="CHEBI:58359"/>
        <dbReference type="ChEBI" id="CHEBI:58475"/>
        <dbReference type="ChEBI" id="CHEBI:58525"/>
        <dbReference type="EC" id="4.3.2.10"/>
    </reaction>
</comment>
<dbReference type="EMBL" id="FOYZ01000019">
    <property type="protein sequence ID" value="SFS05483.1"/>
    <property type="molecule type" value="Genomic_DNA"/>
</dbReference>
<dbReference type="Gene3D" id="3.40.50.880">
    <property type="match status" value="1"/>
</dbReference>
<dbReference type="PANTHER" id="PTHR42701:SF1">
    <property type="entry name" value="IMIDAZOLE GLYCEROL PHOSPHATE SYNTHASE SUBUNIT HISH"/>
    <property type="match status" value="1"/>
</dbReference>
<dbReference type="InterPro" id="IPR029062">
    <property type="entry name" value="Class_I_gatase-like"/>
</dbReference>
<evidence type="ECO:0000256" key="5">
    <source>
        <dbReference type="ARBA" id="ARBA00022605"/>
    </source>
</evidence>
<evidence type="ECO:0000256" key="10">
    <source>
        <dbReference type="ARBA" id="ARBA00047838"/>
    </source>
</evidence>
<evidence type="ECO:0000256" key="1">
    <source>
        <dbReference type="ARBA" id="ARBA00004496"/>
    </source>
</evidence>
<organism evidence="15 16">
    <name type="scientific">Anaeromicropila populeti</name>
    <dbReference type="NCBI Taxonomy" id="37658"/>
    <lineage>
        <taxon>Bacteria</taxon>
        <taxon>Bacillati</taxon>
        <taxon>Bacillota</taxon>
        <taxon>Clostridia</taxon>
        <taxon>Lachnospirales</taxon>
        <taxon>Lachnospiraceae</taxon>
        <taxon>Anaeromicropila</taxon>
    </lineage>
</organism>